<organism evidence="2 3">
    <name type="scientific">Sphaerisporangium aureirubrum</name>
    <dbReference type="NCBI Taxonomy" id="1544736"/>
    <lineage>
        <taxon>Bacteria</taxon>
        <taxon>Bacillati</taxon>
        <taxon>Actinomycetota</taxon>
        <taxon>Actinomycetes</taxon>
        <taxon>Streptosporangiales</taxon>
        <taxon>Streptosporangiaceae</taxon>
        <taxon>Sphaerisporangium</taxon>
    </lineage>
</organism>
<dbReference type="PANTHER" id="PTHR23419:SF8">
    <property type="entry name" value="FI09726P"/>
    <property type="match status" value="1"/>
</dbReference>
<protein>
    <submittedName>
        <fullName evidence="2">Divalent-cation tolerance protein CutA</fullName>
    </submittedName>
</protein>
<sequence length="111" mass="12362">MTRHFEVHVTTGTREEAEAICTTVVHRRVAACAQVVGPIRSVYWWEGEVQRDDEFLILMKTGAERLDDLVDAVKAVHSYTTPEIVAVPIEGGLADYLNWITAETARRPPAG</sequence>
<dbReference type="RefSeq" id="WP_380749541.1">
    <property type="nucleotide sequence ID" value="NZ_JBHSRF010000010.1"/>
</dbReference>
<evidence type="ECO:0000313" key="2">
    <source>
        <dbReference type="EMBL" id="MFC6081511.1"/>
    </source>
</evidence>
<name>A0ABW1NDX9_9ACTN</name>
<dbReference type="InterPro" id="IPR004323">
    <property type="entry name" value="Ion_tolerance_CutA"/>
</dbReference>
<keyword evidence="3" id="KW-1185">Reference proteome</keyword>
<comment type="caution">
    <text evidence="2">The sequence shown here is derived from an EMBL/GenBank/DDBJ whole genome shotgun (WGS) entry which is preliminary data.</text>
</comment>
<dbReference type="InterPro" id="IPR011322">
    <property type="entry name" value="N-reg_PII-like_a/b"/>
</dbReference>
<reference evidence="3" key="1">
    <citation type="journal article" date="2019" name="Int. J. Syst. Evol. Microbiol.">
        <title>The Global Catalogue of Microorganisms (GCM) 10K type strain sequencing project: providing services to taxonomists for standard genome sequencing and annotation.</title>
        <authorList>
            <consortium name="The Broad Institute Genomics Platform"/>
            <consortium name="The Broad Institute Genome Sequencing Center for Infectious Disease"/>
            <person name="Wu L."/>
            <person name="Ma J."/>
        </authorList>
    </citation>
    <scope>NUCLEOTIDE SEQUENCE [LARGE SCALE GENOMIC DNA]</scope>
    <source>
        <strain evidence="3">JCM 30346</strain>
    </source>
</reference>
<dbReference type="Pfam" id="PF03091">
    <property type="entry name" value="CutA1"/>
    <property type="match status" value="1"/>
</dbReference>
<evidence type="ECO:0000256" key="1">
    <source>
        <dbReference type="ARBA" id="ARBA00010169"/>
    </source>
</evidence>
<dbReference type="Proteomes" id="UP001596137">
    <property type="component" value="Unassembled WGS sequence"/>
</dbReference>
<dbReference type="EMBL" id="JBHSRF010000010">
    <property type="protein sequence ID" value="MFC6081511.1"/>
    <property type="molecule type" value="Genomic_DNA"/>
</dbReference>
<dbReference type="PANTHER" id="PTHR23419">
    <property type="entry name" value="DIVALENT CATION TOLERANCE CUTA-RELATED"/>
    <property type="match status" value="1"/>
</dbReference>
<proteinExistence type="inferred from homology"/>
<gene>
    <name evidence="2" type="primary">cutA</name>
    <name evidence="2" type="ORF">ACFP1K_10095</name>
</gene>
<dbReference type="Gene3D" id="3.30.70.120">
    <property type="match status" value="1"/>
</dbReference>
<dbReference type="InterPro" id="IPR015867">
    <property type="entry name" value="N-reg_PII/ATP_PRibTrfase_C"/>
</dbReference>
<accession>A0ABW1NDX9</accession>
<comment type="similarity">
    <text evidence="1">Belongs to the CutA family.</text>
</comment>
<dbReference type="SUPFAM" id="SSF54913">
    <property type="entry name" value="GlnB-like"/>
    <property type="match status" value="1"/>
</dbReference>
<evidence type="ECO:0000313" key="3">
    <source>
        <dbReference type="Proteomes" id="UP001596137"/>
    </source>
</evidence>